<dbReference type="Pfam" id="PF01453">
    <property type="entry name" value="B_lectin"/>
    <property type="match status" value="1"/>
</dbReference>
<dbReference type="SUPFAM" id="SSF56112">
    <property type="entry name" value="Protein kinase-like (PK-like)"/>
    <property type="match status" value="1"/>
</dbReference>
<feature type="domain" description="Protein kinase" evidence="22">
    <location>
        <begin position="492"/>
        <end position="772"/>
    </location>
</feature>
<dbReference type="GO" id="GO:0030246">
    <property type="term" value="F:carbohydrate binding"/>
    <property type="evidence" value="ECO:0007669"/>
    <property type="project" value="UniProtKB-KW"/>
</dbReference>
<keyword evidence="5 20" id="KW-0812">Transmembrane</keyword>
<dbReference type="Gene3D" id="3.30.200.20">
    <property type="entry name" value="Phosphorylase Kinase, domain 1"/>
    <property type="match status" value="1"/>
</dbReference>
<dbReference type="InterPro" id="IPR024171">
    <property type="entry name" value="SRK-like_kinase"/>
</dbReference>
<keyword evidence="3" id="KW-0245">EGF-like domain</keyword>
<dbReference type="GO" id="GO:0005524">
    <property type="term" value="F:ATP binding"/>
    <property type="evidence" value="ECO:0007669"/>
    <property type="project" value="UniProtKB-UniRule"/>
</dbReference>
<evidence type="ECO:0000256" key="12">
    <source>
        <dbReference type="ARBA" id="ARBA00023136"/>
    </source>
</evidence>
<comment type="catalytic activity">
    <reaction evidence="17 18">
        <text>L-seryl-[protein] + ATP = O-phospho-L-seryl-[protein] + ADP + H(+)</text>
        <dbReference type="Rhea" id="RHEA:17989"/>
        <dbReference type="Rhea" id="RHEA-COMP:9863"/>
        <dbReference type="Rhea" id="RHEA-COMP:11604"/>
        <dbReference type="ChEBI" id="CHEBI:15378"/>
        <dbReference type="ChEBI" id="CHEBI:29999"/>
        <dbReference type="ChEBI" id="CHEBI:30616"/>
        <dbReference type="ChEBI" id="CHEBI:83421"/>
        <dbReference type="ChEBI" id="CHEBI:456216"/>
        <dbReference type="EC" id="2.7.11.1"/>
    </reaction>
</comment>
<dbReference type="InterPro" id="IPR036426">
    <property type="entry name" value="Bulb-type_lectin_dom_sf"/>
</dbReference>
<dbReference type="InterPro" id="IPR011009">
    <property type="entry name" value="Kinase-like_dom_sf"/>
</dbReference>
<evidence type="ECO:0000256" key="11">
    <source>
        <dbReference type="ARBA" id="ARBA00022989"/>
    </source>
</evidence>
<keyword evidence="15" id="KW-0325">Glycoprotein</keyword>
<feature type="transmembrane region" description="Helical" evidence="20">
    <location>
        <begin position="46"/>
        <end position="66"/>
    </location>
</feature>
<dbReference type="EC" id="2.7.11.1" evidence="18"/>
<evidence type="ECO:0000259" key="23">
    <source>
        <dbReference type="PROSITE" id="PS50927"/>
    </source>
</evidence>
<comment type="caution">
    <text evidence="24">The sequence shown here is derived from an EMBL/GenBank/DDBJ whole genome shotgun (WGS) entry which is preliminary data.</text>
</comment>
<sequence length="822" mass="91660">MALRIIVPCVLILFSNFYGLHGQISPNMSIGSSITAGSNSLLSISGDFAFGFYALQSGLYLVGVWFDKIPEKTLVWSANRDSPAEQGSSIQLTNAGALVLTYVNGTALQIYNEAAASLGTMENDGNFVLRDSSSGILWQSFNLPTNTLLPGQVLVQNQKLYSNAKGSSNSNYSTGDFMLEMQTDGNLVLSAYHFADSGYWTTQTFAANVSLVFDKSASLYLVNGTKDEIHSITKNLSSPVEDYYHRVTVEDGGNFQQYIYHKRNGSGWKRVWRANDDPCFVNSVCGIYAMCTSPDNETVSCSCLPGYLQVDPRDVSKGCYQENMVNYCADPSMRNFSTMVIDDADFSPDINNGDLGEVRNVDVEGCKKAVMDDCYTLAASWMNSTCIKKRMPLLNARKSASSKGRVAFIKVPNKKKNEPRSPPKKRKKFDTRLLLVIGLIISAGFAFLFGALALYYHPAFRNVLKRWKSSNAKTIGINFREFTLQELREATNGFIKILGRGASGRVYCGSLTSEDTKIDIAVKELTKGTEKSEKEFTTELKIIGRTHHRNLVRLLGYCVENDQRLLVYELMPNGTLSHFLFKEGEKPTWLQRAELALEIARGLHYMHEECEAQIIHCDMKPENVLLDVKYSAKISDFGLSKLLNKEQTRTDTNVRGTIGYMAPEWLRREPITAKVDIYSFGVMLLEIICGRRHIESNRVEEESEKDDLLLSNWVLSCVISGKLEMVVGHEPEALSDFKRFERMALVGLWCINPDPILRPSMKKVTQMLEGTVEVGIPPQLGQCTIYGALVLRTGLLSKKLVGRSSNPTPKVGITRKSSWQGT</sequence>
<evidence type="ECO:0000256" key="13">
    <source>
        <dbReference type="ARBA" id="ARBA00023157"/>
    </source>
</evidence>
<dbReference type="PIRSF" id="PIRSF000641">
    <property type="entry name" value="SRK"/>
    <property type="match status" value="1"/>
</dbReference>
<dbReference type="FunFam" id="2.90.10.10:FF:000006">
    <property type="entry name" value="Serine/threonine-protein kinase"/>
    <property type="match status" value="1"/>
</dbReference>
<dbReference type="InterPro" id="IPR000719">
    <property type="entry name" value="Prot_kinase_dom"/>
</dbReference>
<reference evidence="24" key="1">
    <citation type="submission" date="2020-03" db="EMBL/GenBank/DDBJ databases">
        <title>Castanea mollissima Vanexum genome sequencing.</title>
        <authorList>
            <person name="Staton M."/>
        </authorList>
    </citation>
    <scope>NUCLEOTIDE SEQUENCE</scope>
    <source>
        <tissue evidence="24">Leaf</tissue>
    </source>
</reference>
<evidence type="ECO:0000256" key="3">
    <source>
        <dbReference type="ARBA" id="ARBA00022536"/>
    </source>
</evidence>
<dbReference type="SUPFAM" id="SSF51110">
    <property type="entry name" value="alpha-D-mannose-specific plant lectins"/>
    <property type="match status" value="1"/>
</dbReference>
<dbReference type="PANTHER" id="PTHR47976">
    <property type="entry name" value="G-TYPE LECTIN S-RECEPTOR-LIKE SERINE/THREONINE-PROTEIN KINASE SD2-5"/>
    <property type="match status" value="1"/>
</dbReference>
<dbReference type="PROSITE" id="PS50011">
    <property type="entry name" value="PROTEIN_KINASE_DOM"/>
    <property type="match status" value="1"/>
</dbReference>
<dbReference type="SMART" id="SM00220">
    <property type="entry name" value="S_TKc"/>
    <property type="match status" value="1"/>
</dbReference>
<evidence type="ECO:0000256" key="15">
    <source>
        <dbReference type="ARBA" id="ARBA00023180"/>
    </source>
</evidence>
<comment type="subcellular location">
    <subcellularLocation>
        <location evidence="1">Membrane</location>
        <topology evidence="1">Single-pass type I membrane protein</topology>
    </subcellularLocation>
</comment>
<dbReference type="AlphaFoldDB" id="A0A8J4QWA5"/>
<evidence type="ECO:0000256" key="19">
    <source>
        <dbReference type="PROSITE-ProRule" id="PRU10141"/>
    </source>
</evidence>
<evidence type="ECO:0000256" key="16">
    <source>
        <dbReference type="ARBA" id="ARBA00047899"/>
    </source>
</evidence>
<evidence type="ECO:0000256" key="9">
    <source>
        <dbReference type="ARBA" id="ARBA00022777"/>
    </source>
</evidence>
<feature type="binding site" evidence="19">
    <location>
        <position position="523"/>
    </location>
    <ligand>
        <name>ATP</name>
        <dbReference type="ChEBI" id="CHEBI:30616"/>
    </ligand>
</feature>
<evidence type="ECO:0000256" key="5">
    <source>
        <dbReference type="ARBA" id="ARBA00022692"/>
    </source>
</evidence>
<organism evidence="24 25">
    <name type="scientific">Castanea mollissima</name>
    <name type="common">Chinese chestnut</name>
    <dbReference type="NCBI Taxonomy" id="60419"/>
    <lineage>
        <taxon>Eukaryota</taxon>
        <taxon>Viridiplantae</taxon>
        <taxon>Streptophyta</taxon>
        <taxon>Embryophyta</taxon>
        <taxon>Tracheophyta</taxon>
        <taxon>Spermatophyta</taxon>
        <taxon>Magnoliopsida</taxon>
        <taxon>eudicotyledons</taxon>
        <taxon>Gunneridae</taxon>
        <taxon>Pentapetalae</taxon>
        <taxon>rosids</taxon>
        <taxon>fabids</taxon>
        <taxon>Fagales</taxon>
        <taxon>Fagaceae</taxon>
        <taxon>Castanea</taxon>
    </lineage>
</organism>
<dbReference type="InterPro" id="IPR001480">
    <property type="entry name" value="Bulb-type_lectin_dom"/>
</dbReference>
<dbReference type="Gene3D" id="2.90.10.10">
    <property type="entry name" value="Bulb-type lectin domain"/>
    <property type="match status" value="2"/>
</dbReference>
<feature type="domain" description="Bulb-type lectin" evidence="23">
    <location>
        <begin position="27"/>
        <end position="142"/>
    </location>
</feature>
<protein>
    <recommendedName>
        <fullName evidence="18">Receptor-like serine/threonine-protein kinase</fullName>
        <ecNumber evidence="18">2.7.11.1</ecNumber>
    </recommendedName>
</protein>
<dbReference type="CDD" id="cd14066">
    <property type="entry name" value="STKc_IRAK"/>
    <property type="match status" value="1"/>
</dbReference>
<keyword evidence="25" id="KW-1185">Reference proteome</keyword>
<evidence type="ECO:0000256" key="6">
    <source>
        <dbReference type="ARBA" id="ARBA00022729"/>
    </source>
</evidence>
<evidence type="ECO:0000256" key="18">
    <source>
        <dbReference type="PIRNR" id="PIRNR000641"/>
    </source>
</evidence>
<evidence type="ECO:0000256" key="10">
    <source>
        <dbReference type="ARBA" id="ARBA00022840"/>
    </source>
</evidence>
<dbReference type="CDD" id="cd00028">
    <property type="entry name" value="B_lectin"/>
    <property type="match status" value="1"/>
</dbReference>
<name>A0A8J4QWA5_9ROSI</name>
<evidence type="ECO:0000256" key="17">
    <source>
        <dbReference type="ARBA" id="ARBA00048679"/>
    </source>
</evidence>
<dbReference type="GO" id="GO:0048544">
    <property type="term" value="P:recognition of pollen"/>
    <property type="evidence" value="ECO:0007669"/>
    <property type="project" value="InterPro"/>
</dbReference>
<dbReference type="EMBL" id="JRKL02004200">
    <property type="protein sequence ID" value="KAF3953153.1"/>
    <property type="molecule type" value="Genomic_DNA"/>
</dbReference>
<dbReference type="PROSITE" id="PS00107">
    <property type="entry name" value="PROTEIN_KINASE_ATP"/>
    <property type="match status" value="1"/>
</dbReference>
<evidence type="ECO:0000313" key="24">
    <source>
        <dbReference type="EMBL" id="KAF3953153.1"/>
    </source>
</evidence>
<evidence type="ECO:0000256" key="14">
    <source>
        <dbReference type="ARBA" id="ARBA00023170"/>
    </source>
</evidence>
<keyword evidence="7" id="KW-0430">Lectin</keyword>
<dbReference type="InterPro" id="IPR051343">
    <property type="entry name" value="G-type_lectin_kinases/EP1-like"/>
</dbReference>
<evidence type="ECO:0000256" key="1">
    <source>
        <dbReference type="ARBA" id="ARBA00004479"/>
    </source>
</evidence>
<dbReference type="Pfam" id="PF00954">
    <property type="entry name" value="S_locus_glycop"/>
    <property type="match status" value="1"/>
</dbReference>
<dbReference type="OrthoDB" id="5857966at2759"/>
<dbReference type="FunFam" id="1.10.510.10:FF:000237">
    <property type="entry name" value="G-type lectin S-receptor-like serine/threonine-protein kinase"/>
    <property type="match status" value="1"/>
</dbReference>
<proteinExistence type="inferred from homology"/>
<dbReference type="InterPro" id="IPR017441">
    <property type="entry name" value="Protein_kinase_ATP_BS"/>
</dbReference>
<keyword evidence="6 21" id="KW-0732">Signal</keyword>
<feature type="signal peptide" evidence="21">
    <location>
        <begin position="1"/>
        <end position="22"/>
    </location>
</feature>
<dbReference type="Proteomes" id="UP000737018">
    <property type="component" value="Unassembled WGS sequence"/>
</dbReference>
<dbReference type="PANTHER" id="PTHR47976:SF64">
    <property type="entry name" value="RECEPTOR-LIKE SERINE_THREONINE-PROTEIN KINASE"/>
    <property type="match status" value="1"/>
</dbReference>
<dbReference type="GO" id="GO:0016020">
    <property type="term" value="C:membrane"/>
    <property type="evidence" value="ECO:0007669"/>
    <property type="project" value="UniProtKB-SubCell"/>
</dbReference>
<keyword evidence="11 20" id="KW-1133">Transmembrane helix</keyword>
<keyword evidence="12 20" id="KW-0472">Membrane</keyword>
<comment type="similarity">
    <text evidence="18">Belongs to the protein kinase superfamily. Ser/Thr protein kinase family.</text>
</comment>
<keyword evidence="2 18" id="KW-0723">Serine/threonine-protein kinase</keyword>
<keyword evidence="4 18" id="KW-0808">Transferase</keyword>
<feature type="chain" id="PRO_5035268485" description="Receptor-like serine/threonine-protein kinase" evidence="21">
    <location>
        <begin position="23"/>
        <end position="822"/>
    </location>
</feature>
<dbReference type="PROSITE" id="PS50927">
    <property type="entry name" value="BULB_LECTIN"/>
    <property type="match status" value="1"/>
</dbReference>
<dbReference type="InterPro" id="IPR000858">
    <property type="entry name" value="S_locus_glycoprot_dom"/>
</dbReference>
<evidence type="ECO:0000259" key="22">
    <source>
        <dbReference type="PROSITE" id="PS50011"/>
    </source>
</evidence>
<dbReference type="Pfam" id="PF00069">
    <property type="entry name" value="Pkinase"/>
    <property type="match status" value="1"/>
</dbReference>
<evidence type="ECO:0000256" key="8">
    <source>
        <dbReference type="ARBA" id="ARBA00022741"/>
    </source>
</evidence>
<gene>
    <name evidence="24" type="ORF">CMV_021373</name>
</gene>
<keyword evidence="14" id="KW-0675">Receptor</keyword>
<dbReference type="GO" id="GO:0004674">
    <property type="term" value="F:protein serine/threonine kinase activity"/>
    <property type="evidence" value="ECO:0007669"/>
    <property type="project" value="UniProtKB-KW"/>
</dbReference>
<comment type="catalytic activity">
    <reaction evidence="16 18">
        <text>L-threonyl-[protein] + ATP = O-phospho-L-threonyl-[protein] + ADP + H(+)</text>
        <dbReference type="Rhea" id="RHEA:46608"/>
        <dbReference type="Rhea" id="RHEA-COMP:11060"/>
        <dbReference type="Rhea" id="RHEA-COMP:11605"/>
        <dbReference type="ChEBI" id="CHEBI:15378"/>
        <dbReference type="ChEBI" id="CHEBI:30013"/>
        <dbReference type="ChEBI" id="CHEBI:30616"/>
        <dbReference type="ChEBI" id="CHEBI:61977"/>
        <dbReference type="ChEBI" id="CHEBI:456216"/>
        <dbReference type="EC" id="2.7.11.1"/>
    </reaction>
</comment>
<feature type="transmembrane region" description="Helical" evidence="20">
    <location>
        <begin position="433"/>
        <end position="456"/>
    </location>
</feature>
<keyword evidence="10 18" id="KW-0067">ATP-binding</keyword>
<evidence type="ECO:0000256" key="7">
    <source>
        <dbReference type="ARBA" id="ARBA00022734"/>
    </source>
</evidence>
<keyword evidence="9 18" id="KW-0418">Kinase</keyword>
<dbReference type="InterPro" id="IPR008271">
    <property type="entry name" value="Ser/Thr_kinase_AS"/>
</dbReference>
<keyword evidence="8 18" id="KW-0547">Nucleotide-binding</keyword>
<evidence type="ECO:0000313" key="25">
    <source>
        <dbReference type="Proteomes" id="UP000737018"/>
    </source>
</evidence>
<dbReference type="FunFam" id="3.30.200.20:FF:000059">
    <property type="entry name" value="S-receptor-like serine/threonine-protein kinase"/>
    <property type="match status" value="1"/>
</dbReference>
<dbReference type="Gene3D" id="1.10.510.10">
    <property type="entry name" value="Transferase(Phosphotransferase) domain 1"/>
    <property type="match status" value="1"/>
</dbReference>
<dbReference type="PROSITE" id="PS00108">
    <property type="entry name" value="PROTEIN_KINASE_ST"/>
    <property type="match status" value="1"/>
</dbReference>
<evidence type="ECO:0000256" key="4">
    <source>
        <dbReference type="ARBA" id="ARBA00022679"/>
    </source>
</evidence>
<keyword evidence="13" id="KW-1015">Disulfide bond</keyword>
<accession>A0A8J4QWA5</accession>
<evidence type="ECO:0000256" key="20">
    <source>
        <dbReference type="SAM" id="Phobius"/>
    </source>
</evidence>
<dbReference type="SMART" id="SM00108">
    <property type="entry name" value="B_lectin"/>
    <property type="match status" value="1"/>
</dbReference>
<evidence type="ECO:0000256" key="21">
    <source>
        <dbReference type="SAM" id="SignalP"/>
    </source>
</evidence>
<evidence type="ECO:0000256" key="2">
    <source>
        <dbReference type="ARBA" id="ARBA00022527"/>
    </source>
</evidence>